<evidence type="ECO:0000256" key="5">
    <source>
        <dbReference type="ARBA" id="ARBA00023242"/>
    </source>
</evidence>
<name>A0AAD8HJJ8_9APIA</name>
<reference evidence="8" key="1">
    <citation type="submission" date="2023-02" db="EMBL/GenBank/DDBJ databases">
        <title>Genome of toxic invasive species Heracleum sosnowskyi carries increased number of genes despite the absence of recent whole-genome duplications.</title>
        <authorList>
            <person name="Schelkunov M."/>
            <person name="Shtratnikova V."/>
            <person name="Makarenko M."/>
            <person name="Klepikova A."/>
            <person name="Omelchenko D."/>
            <person name="Novikova G."/>
            <person name="Obukhova E."/>
            <person name="Bogdanov V."/>
            <person name="Penin A."/>
            <person name="Logacheva M."/>
        </authorList>
    </citation>
    <scope>NUCLEOTIDE SEQUENCE</scope>
    <source>
        <strain evidence="8">Hsosn_3</strain>
        <tissue evidence="8">Leaf</tissue>
    </source>
</reference>
<evidence type="ECO:0000259" key="7">
    <source>
        <dbReference type="SMART" id="SM00256"/>
    </source>
</evidence>
<dbReference type="InterPro" id="IPR003107">
    <property type="entry name" value="HAT"/>
</dbReference>
<evidence type="ECO:0000256" key="3">
    <source>
        <dbReference type="ARBA" id="ARBA00022737"/>
    </source>
</evidence>
<dbReference type="GO" id="GO:0071004">
    <property type="term" value="C:U2-type prespliceosome"/>
    <property type="evidence" value="ECO:0007669"/>
    <property type="project" value="TreeGrafter"/>
</dbReference>
<dbReference type="GO" id="GO:0005685">
    <property type="term" value="C:U1 snRNP"/>
    <property type="evidence" value="ECO:0007669"/>
    <property type="project" value="TreeGrafter"/>
</dbReference>
<organism evidence="8 9">
    <name type="scientific">Heracleum sosnowskyi</name>
    <dbReference type="NCBI Taxonomy" id="360622"/>
    <lineage>
        <taxon>Eukaryota</taxon>
        <taxon>Viridiplantae</taxon>
        <taxon>Streptophyta</taxon>
        <taxon>Embryophyta</taxon>
        <taxon>Tracheophyta</taxon>
        <taxon>Spermatophyta</taxon>
        <taxon>Magnoliopsida</taxon>
        <taxon>eudicotyledons</taxon>
        <taxon>Gunneridae</taxon>
        <taxon>Pentapetalae</taxon>
        <taxon>asterids</taxon>
        <taxon>campanulids</taxon>
        <taxon>Apiales</taxon>
        <taxon>Apiaceae</taxon>
        <taxon>Apioideae</taxon>
        <taxon>apioid superclade</taxon>
        <taxon>Tordylieae</taxon>
        <taxon>Tordyliinae</taxon>
        <taxon>Heracleum</taxon>
    </lineage>
</organism>
<reference evidence="8" key="2">
    <citation type="submission" date="2023-05" db="EMBL/GenBank/DDBJ databases">
        <authorList>
            <person name="Schelkunov M.I."/>
        </authorList>
    </citation>
    <scope>NUCLEOTIDE SEQUENCE</scope>
    <source>
        <strain evidence="8">Hsosn_3</strain>
        <tissue evidence="8">Leaf</tissue>
    </source>
</reference>
<dbReference type="Pfam" id="PF00646">
    <property type="entry name" value="F-box"/>
    <property type="match status" value="1"/>
</dbReference>
<keyword evidence="3" id="KW-0677">Repeat</keyword>
<dbReference type="InterPro" id="IPR059164">
    <property type="entry name" value="HAT_PRP39_C"/>
</dbReference>
<dbReference type="GO" id="GO:0000243">
    <property type="term" value="C:commitment complex"/>
    <property type="evidence" value="ECO:0007669"/>
    <property type="project" value="TreeGrafter"/>
</dbReference>
<dbReference type="InterPro" id="IPR011990">
    <property type="entry name" value="TPR-like_helical_dom_sf"/>
</dbReference>
<dbReference type="GO" id="GO:0000395">
    <property type="term" value="P:mRNA 5'-splice site recognition"/>
    <property type="evidence" value="ECO:0007669"/>
    <property type="project" value="TreeGrafter"/>
</dbReference>
<dbReference type="GO" id="GO:0030627">
    <property type="term" value="F:pre-mRNA 5'-splice site binding"/>
    <property type="evidence" value="ECO:0007669"/>
    <property type="project" value="TreeGrafter"/>
</dbReference>
<dbReference type="InterPro" id="IPR036047">
    <property type="entry name" value="F-box-like_dom_sf"/>
</dbReference>
<dbReference type="PANTHER" id="PTHR17204:SF5">
    <property type="entry name" value="PRE-MRNA-PROCESSING FACTOR 39"/>
    <property type="match status" value="1"/>
</dbReference>
<keyword evidence="4" id="KW-0508">mRNA splicing</keyword>
<dbReference type="Gene3D" id="1.25.40.10">
    <property type="entry name" value="Tetratricopeptide repeat domain"/>
    <property type="match status" value="2"/>
</dbReference>
<dbReference type="InterPro" id="IPR001810">
    <property type="entry name" value="F-box_dom"/>
</dbReference>
<dbReference type="EMBL" id="JAUIZM010000008">
    <property type="protein sequence ID" value="KAK1367736.1"/>
    <property type="molecule type" value="Genomic_DNA"/>
</dbReference>
<dbReference type="FunFam" id="1.25.40.10:FF:000159">
    <property type="entry name" value="Tetratricopeptide repeat (TPR)-like superfamily protein"/>
    <property type="match status" value="1"/>
</dbReference>
<dbReference type="CDD" id="cd09917">
    <property type="entry name" value="F-box_SF"/>
    <property type="match status" value="1"/>
</dbReference>
<dbReference type="SUPFAM" id="SSF81383">
    <property type="entry name" value="F-box domain"/>
    <property type="match status" value="1"/>
</dbReference>
<dbReference type="AlphaFoldDB" id="A0AAD8HJJ8"/>
<dbReference type="Pfam" id="PF23240">
    <property type="entry name" value="HAT_PRP39_N"/>
    <property type="match status" value="1"/>
</dbReference>
<comment type="caution">
    <text evidence="8">The sequence shown here is derived from an EMBL/GenBank/DDBJ whole genome shotgun (WGS) entry which is preliminary data.</text>
</comment>
<sequence>MKCSHVAGEGEQGLYVKPGLKLIVEFLVPAEMNKFREFDALIEETEKEGHISKIRQLYDDFLAEFPLCYGYWKRYADHEERMGSTHKVVEVYERALQGLTYSVHMWLHYCVFAINTYGDPGTIRRLFERALVYVGSDFLSYTIWDKYIEYEVTQKEWSRLAMIYTRILENPNQQLDRYLNSFRELVAHQLLSELRTAEEAAAAAVGATDQEIKGEVHPNAVESTKPVSAGKTEALLRSWRTIRRPYFHVHPLNPVELENWNNYLDFIDAEEDFQKVVKLYERCLIPCANYPNYWIRYILHMEARGSTDYAENALARATTQVFVKRRPEIHLFAARFREHSGDIPGARAAYQLVHAEMAPGLLEAVAKHANMEHRMGNDEYACSLYEQAIAIAIEKGKEYSLTLPQLFAQYSRFVYLVCGKAEKAREILEQALENCPPSKSLLETVINLESIQSTPKRIKYLDSLINKFIAPNPDNSGAASFIDREELSSIFLEFLDHFTDPRYVKKAEDRHALLFKMSRSESAKRNPTLPPNVIIRILPHCERKERPRLQCVCKCWYALMEHRLFRKICAGMRPYPVFNNDCVLECLLKFPVKDALFWCSLL</sequence>
<dbReference type="Pfam" id="PF23241">
    <property type="entry name" value="HAT_PRP39_C"/>
    <property type="match status" value="1"/>
</dbReference>
<accession>A0AAD8HJJ8</accession>
<comment type="similarity">
    <text evidence="6">Belongs to the PRP39 family.</text>
</comment>
<dbReference type="SUPFAM" id="SSF48452">
    <property type="entry name" value="TPR-like"/>
    <property type="match status" value="1"/>
</dbReference>
<comment type="subcellular location">
    <subcellularLocation>
        <location evidence="1">Nucleus</location>
    </subcellularLocation>
</comment>
<protein>
    <submittedName>
        <fullName evidence="8">RNA-processing protein, HAT helix</fullName>
    </submittedName>
</protein>
<gene>
    <name evidence="8" type="ORF">POM88_033828</name>
</gene>
<evidence type="ECO:0000256" key="4">
    <source>
        <dbReference type="ARBA" id="ARBA00023187"/>
    </source>
</evidence>
<dbReference type="SMART" id="SM00256">
    <property type="entry name" value="FBOX"/>
    <property type="match status" value="1"/>
</dbReference>
<dbReference type="PANTHER" id="PTHR17204">
    <property type="entry name" value="PRE-MRNA PROCESSING PROTEIN PRP39-RELATED"/>
    <property type="match status" value="1"/>
</dbReference>
<evidence type="ECO:0000313" key="9">
    <source>
        <dbReference type="Proteomes" id="UP001237642"/>
    </source>
</evidence>
<keyword evidence="2" id="KW-0507">mRNA processing</keyword>
<evidence type="ECO:0000256" key="2">
    <source>
        <dbReference type="ARBA" id="ARBA00022664"/>
    </source>
</evidence>
<dbReference type="Proteomes" id="UP001237642">
    <property type="component" value="Unassembled WGS sequence"/>
</dbReference>
<keyword evidence="9" id="KW-1185">Reference proteome</keyword>
<dbReference type="FunFam" id="1.25.40.10:FF:000064">
    <property type="entry name" value="Putative pre-mrna-processing factor 39"/>
    <property type="match status" value="1"/>
</dbReference>
<evidence type="ECO:0000256" key="1">
    <source>
        <dbReference type="ARBA" id="ARBA00004123"/>
    </source>
</evidence>
<feature type="domain" description="F-box" evidence="7">
    <location>
        <begin position="529"/>
        <end position="569"/>
    </location>
</feature>
<dbReference type="SMART" id="SM00386">
    <property type="entry name" value="HAT"/>
    <property type="match status" value="6"/>
</dbReference>
<proteinExistence type="inferred from homology"/>
<evidence type="ECO:0000256" key="6">
    <source>
        <dbReference type="ARBA" id="ARBA00038019"/>
    </source>
</evidence>
<keyword evidence="5" id="KW-0539">Nucleus</keyword>
<evidence type="ECO:0000313" key="8">
    <source>
        <dbReference type="EMBL" id="KAK1367736.1"/>
    </source>
</evidence>